<dbReference type="AlphaFoldDB" id="A0AAV7NCX6"/>
<sequence length="194" mass="21661">MLCVLWRRVKARTIQLCRSTDYAVCGASSLHLSAAAARAECNLPHASRRPVRILGGLELEGANSGDRTKVSGKEPQQPRYLFVNPVQRFTSDCHAMSASKSMKDRSLRDMLRLLEALREASLLHKVPITCKNPERQKILSCVLEVLFSSLQEDLQTVKKDPSSDLQKVRCDLDSGRERVAALEDKDAGRSNEIE</sequence>
<dbReference type="Proteomes" id="UP001066276">
    <property type="component" value="Chromosome 8"/>
</dbReference>
<protein>
    <submittedName>
        <fullName evidence="1">Uncharacterized protein</fullName>
    </submittedName>
</protein>
<evidence type="ECO:0000313" key="1">
    <source>
        <dbReference type="EMBL" id="KAJ1113821.1"/>
    </source>
</evidence>
<proteinExistence type="predicted"/>
<reference evidence="1" key="1">
    <citation type="journal article" date="2022" name="bioRxiv">
        <title>Sequencing and chromosome-scale assembly of the giantPleurodeles waltlgenome.</title>
        <authorList>
            <person name="Brown T."/>
            <person name="Elewa A."/>
            <person name="Iarovenko S."/>
            <person name="Subramanian E."/>
            <person name="Araus A.J."/>
            <person name="Petzold A."/>
            <person name="Susuki M."/>
            <person name="Suzuki K.-i.T."/>
            <person name="Hayashi T."/>
            <person name="Toyoda A."/>
            <person name="Oliveira C."/>
            <person name="Osipova E."/>
            <person name="Leigh N.D."/>
            <person name="Simon A."/>
            <person name="Yun M.H."/>
        </authorList>
    </citation>
    <scope>NUCLEOTIDE SEQUENCE</scope>
    <source>
        <strain evidence="1">20211129_DDA</strain>
        <tissue evidence="1">Liver</tissue>
    </source>
</reference>
<dbReference type="EMBL" id="JANPWB010000012">
    <property type="protein sequence ID" value="KAJ1113821.1"/>
    <property type="molecule type" value="Genomic_DNA"/>
</dbReference>
<name>A0AAV7NCX6_PLEWA</name>
<organism evidence="1 2">
    <name type="scientific">Pleurodeles waltl</name>
    <name type="common">Iberian ribbed newt</name>
    <dbReference type="NCBI Taxonomy" id="8319"/>
    <lineage>
        <taxon>Eukaryota</taxon>
        <taxon>Metazoa</taxon>
        <taxon>Chordata</taxon>
        <taxon>Craniata</taxon>
        <taxon>Vertebrata</taxon>
        <taxon>Euteleostomi</taxon>
        <taxon>Amphibia</taxon>
        <taxon>Batrachia</taxon>
        <taxon>Caudata</taxon>
        <taxon>Salamandroidea</taxon>
        <taxon>Salamandridae</taxon>
        <taxon>Pleurodelinae</taxon>
        <taxon>Pleurodeles</taxon>
    </lineage>
</organism>
<keyword evidence="2" id="KW-1185">Reference proteome</keyword>
<evidence type="ECO:0000313" key="2">
    <source>
        <dbReference type="Proteomes" id="UP001066276"/>
    </source>
</evidence>
<gene>
    <name evidence="1" type="ORF">NDU88_002062</name>
</gene>
<comment type="caution">
    <text evidence="1">The sequence shown here is derived from an EMBL/GenBank/DDBJ whole genome shotgun (WGS) entry which is preliminary data.</text>
</comment>
<accession>A0AAV7NCX6</accession>